<organism evidence="4 5">
    <name type="scientific">Brassica cretica</name>
    <name type="common">Mustard</name>
    <dbReference type="NCBI Taxonomy" id="69181"/>
    <lineage>
        <taxon>Eukaryota</taxon>
        <taxon>Viridiplantae</taxon>
        <taxon>Streptophyta</taxon>
        <taxon>Embryophyta</taxon>
        <taxon>Tracheophyta</taxon>
        <taxon>Spermatophyta</taxon>
        <taxon>Magnoliopsida</taxon>
        <taxon>eudicotyledons</taxon>
        <taxon>Gunneridae</taxon>
        <taxon>Pentapetalae</taxon>
        <taxon>rosids</taxon>
        <taxon>malvids</taxon>
        <taxon>Brassicales</taxon>
        <taxon>Brassicaceae</taxon>
        <taxon>Brassiceae</taxon>
        <taxon>Brassica</taxon>
    </lineage>
</organism>
<dbReference type="SUPFAM" id="SSF81631">
    <property type="entry name" value="PAP/OAS1 substrate-binding domain"/>
    <property type="match status" value="1"/>
</dbReference>
<proteinExistence type="predicted"/>
<feature type="domain" description="Poly(A) RNA polymerase mitochondrial-like central palm" evidence="3">
    <location>
        <begin position="200"/>
        <end position="340"/>
    </location>
</feature>
<feature type="non-terminal residue" evidence="4">
    <location>
        <position position="1"/>
    </location>
</feature>
<evidence type="ECO:0000313" key="4">
    <source>
        <dbReference type="EMBL" id="KAF3492696.1"/>
    </source>
</evidence>
<keyword evidence="2" id="KW-0472">Membrane</keyword>
<dbReference type="Gene3D" id="3.30.460.10">
    <property type="entry name" value="Beta Polymerase, domain 2"/>
    <property type="match status" value="1"/>
</dbReference>
<keyword evidence="2" id="KW-1133">Transmembrane helix</keyword>
<feature type="region of interest" description="Disordered" evidence="1">
    <location>
        <begin position="169"/>
        <end position="195"/>
    </location>
</feature>
<sequence length="570" mass="63818">SAFDSGGWRLLDGAIRLLVPTVHLVASLALLRIIPDLLGFGFLFFLDEVPVTKVKAFWFQASSLQKLSVVFLYGFLVPVCPVALRQVSRRQLLIGGDLGLVTQYVSFLANFNELQDSEGKELLRETLNQPSPNLDLQKLLPHLALAKELARKLIIDHVDDNVVAKVKSAASSSGRTRPPPHLKSQPVNAPRPQSKKTELLNTTLQEIIQLISPTEDDFRMRTAIITQLRDVLPSVKSLRGGTVEPYGSFVSNLHTRSSDMDISVVDFTGLTIEPKTKVQTQTVLRELYEAMTKSALWSRIQFIGVARVPIVKGFSIDYPNIPFDVSIDNVKGIMKSKFFRWISGIDSRFRHLVLLVKQWAKTHDINSSRDGTFNSYSLCLLVIFHLQTCVPAILPPLQNIYPRNPSDDLKGVRRSAEESIEKIAGVNIASLRSASTSNTSSISDLLLSFFEKFSDIDVKAAKFGVCTCTGRWENITDNHRWVLRRKDKLFVEDPFDQPENAAMGVRQLDTIANVFQTSSRRLASVTNRDDIVALLKGPLVSKCRNLKLREQRGRVDKSSPANLLTHLTYQ</sequence>
<accession>A0ABQ7A4U0</accession>
<keyword evidence="2" id="KW-0812">Transmembrane</keyword>
<feature type="transmembrane region" description="Helical" evidence="2">
    <location>
        <begin position="24"/>
        <end position="46"/>
    </location>
</feature>
<dbReference type="Pfam" id="PF22600">
    <property type="entry name" value="MTPAP-like_central"/>
    <property type="match status" value="1"/>
</dbReference>
<evidence type="ECO:0000256" key="1">
    <source>
        <dbReference type="SAM" id="MobiDB-lite"/>
    </source>
</evidence>
<evidence type="ECO:0000313" key="5">
    <source>
        <dbReference type="Proteomes" id="UP000266723"/>
    </source>
</evidence>
<dbReference type="EMBL" id="QGKV02002055">
    <property type="protein sequence ID" value="KAF3492696.1"/>
    <property type="molecule type" value="Genomic_DNA"/>
</dbReference>
<keyword evidence="5" id="KW-1185">Reference proteome</keyword>
<protein>
    <recommendedName>
        <fullName evidence="3">Poly(A) RNA polymerase mitochondrial-like central palm domain-containing protein</fullName>
    </recommendedName>
</protein>
<evidence type="ECO:0000259" key="3">
    <source>
        <dbReference type="Pfam" id="PF22600"/>
    </source>
</evidence>
<dbReference type="Proteomes" id="UP000266723">
    <property type="component" value="Unassembled WGS sequence"/>
</dbReference>
<dbReference type="PANTHER" id="PTHR12271:SF123">
    <property type="entry name" value="PROTEIN HESO1"/>
    <property type="match status" value="1"/>
</dbReference>
<dbReference type="InterPro" id="IPR043519">
    <property type="entry name" value="NT_sf"/>
</dbReference>
<name>A0ABQ7A4U0_BRACR</name>
<dbReference type="InterPro" id="IPR054708">
    <property type="entry name" value="MTPAP-like_central"/>
</dbReference>
<dbReference type="SUPFAM" id="SSF81301">
    <property type="entry name" value="Nucleotidyltransferase"/>
    <property type="match status" value="1"/>
</dbReference>
<gene>
    <name evidence="4" type="ORF">DY000_02056569</name>
</gene>
<comment type="caution">
    <text evidence="4">The sequence shown here is derived from an EMBL/GenBank/DDBJ whole genome shotgun (WGS) entry which is preliminary data.</text>
</comment>
<evidence type="ECO:0000256" key="2">
    <source>
        <dbReference type="SAM" id="Phobius"/>
    </source>
</evidence>
<reference evidence="4 5" key="1">
    <citation type="journal article" date="2020" name="BMC Genomics">
        <title>Intraspecific diversification of the crop wild relative Brassica cretica Lam. using demographic model selection.</title>
        <authorList>
            <person name="Kioukis A."/>
            <person name="Michalopoulou V.A."/>
            <person name="Briers L."/>
            <person name="Pirintsos S."/>
            <person name="Studholme D.J."/>
            <person name="Pavlidis P."/>
            <person name="Sarris P.F."/>
        </authorList>
    </citation>
    <scope>NUCLEOTIDE SEQUENCE [LARGE SCALE GENOMIC DNA]</scope>
    <source>
        <strain evidence="5">cv. PFS-1207/04</strain>
    </source>
</reference>
<dbReference type="CDD" id="cd05402">
    <property type="entry name" value="NT_PAP_TUTase"/>
    <property type="match status" value="1"/>
</dbReference>
<dbReference type="PANTHER" id="PTHR12271">
    <property type="entry name" value="POLY A POLYMERASE CID PAP -RELATED"/>
    <property type="match status" value="1"/>
</dbReference>
<feature type="transmembrane region" description="Helical" evidence="2">
    <location>
        <begin position="67"/>
        <end position="84"/>
    </location>
</feature>
<dbReference type="Gene3D" id="1.10.1410.10">
    <property type="match status" value="1"/>
</dbReference>